<reference evidence="8" key="3">
    <citation type="journal article" date="2014" name="Genetics">
        <title>Maintaining two mating types: Structure of the mating type locus and its role in heterokaryosis in Podospora anserina.</title>
        <authorList>
            <person name="Grognet P."/>
            <person name="Bidard F."/>
            <person name="Kuchly C."/>
            <person name="Tong L.C.H."/>
            <person name="Coppin E."/>
            <person name="Benkhali J.A."/>
            <person name="Couloux A."/>
            <person name="Wincker P."/>
            <person name="Debuchy R."/>
            <person name="Silar P."/>
        </authorList>
    </citation>
    <scope>GENOME REANNOTATION</scope>
    <source>
        <strain evidence="8">S / ATCC MYA-4624 / DSM 980 / FGSC 10383</strain>
    </source>
</reference>
<dbReference type="eggNOG" id="ENOG502RYYU">
    <property type="taxonomic scope" value="Eukaryota"/>
</dbReference>
<dbReference type="Proteomes" id="UP000001197">
    <property type="component" value="Chromosome 1"/>
</dbReference>
<reference evidence="6 8" key="1">
    <citation type="journal article" date="2008" name="Genome Biol.">
        <title>The genome sequence of the model ascomycete fungus Podospora anserina.</title>
        <authorList>
            <person name="Espagne E."/>
            <person name="Lespinet O."/>
            <person name="Malagnac F."/>
            <person name="Da Silva C."/>
            <person name="Jaillon O."/>
            <person name="Porcel B.M."/>
            <person name="Couloux A."/>
            <person name="Aury J.-M."/>
            <person name="Segurens B."/>
            <person name="Poulain J."/>
            <person name="Anthouard V."/>
            <person name="Grossetete S."/>
            <person name="Khalili H."/>
            <person name="Coppin E."/>
            <person name="Dequard-Chablat M."/>
            <person name="Picard M."/>
            <person name="Contamine V."/>
            <person name="Arnaise S."/>
            <person name="Bourdais A."/>
            <person name="Berteaux-Lecellier V."/>
            <person name="Gautheret D."/>
            <person name="de Vries R.P."/>
            <person name="Battaglia E."/>
            <person name="Coutinho P.M."/>
            <person name="Danchin E.G.J."/>
            <person name="Henrissat B."/>
            <person name="El Khoury R."/>
            <person name="Sainsard-Chanet A."/>
            <person name="Boivin A."/>
            <person name="Pinan-Lucarre B."/>
            <person name="Sellem C.H."/>
            <person name="Debuchy R."/>
            <person name="Wincker P."/>
            <person name="Weissenbach J."/>
            <person name="Silar P."/>
        </authorList>
    </citation>
    <scope>NUCLEOTIDE SEQUENCE [LARGE SCALE GENOMIC DNA]</scope>
    <source>
        <strain evidence="8">S / ATCC MYA-4624 / DSM 980 / FGSC 10383</strain>
        <strain evidence="6">S mat+</strain>
    </source>
</reference>
<evidence type="ECO:0000256" key="2">
    <source>
        <dbReference type="ARBA" id="ARBA00005372"/>
    </source>
</evidence>
<evidence type="ECO:0000256" key="1">
    <source>
        <dbReference type="ARBA" id="ARBA00005107"/>
    </source>
</evidence>
<keyword evidence="8" id="KW-1185">Reference proteome</keyword>
<protein>
    <submittedName>
        <fullName evidence="6">Podospora anserina S mat+ genomic DNA chromosome 1, supercontig 1</fullName>
    </submittedName>
</protein>
<dbReference type="NCBIfam" id="TIGR03649">
    <property type="entry name" value="ergot_EASG"/>
    <property type="match status" value="1"/>
</dbReference>
<accession>B2ABC0</accession>
<evidence type="ECO:0000256" key="5">
    <source>
        <dbReference type="SAM" id="MobiDB-lite"/>
    </source>
</evidence>
<dbReference type="GO" id="GO:0016491">
    <property type="term" value="F:oxidoreductase activity"/>
    <property type="evidence" value="ECO:0007669"/>
    <property type="project" value="UniProtKB-KW"/>
</dbReference>
<dbReference type="InterPro" id="IPR051604">
    <property type="entry name" value="Ergot_Alk_Oxidoreductase"/>
</dbReference>
<dbReference type="GO" id="GO:0035835">
    <property type="term" value="P:indole alkaloid biosynthetic process"/>
    <property type="evidence" value="ECO:0007669"/>
    <property type="project" value="UniProtKB-UniPathway"/>
</dbReference>
<dbReference type="UniPathway" id="UPA00327"/>
<feature type="region of interest" description="Disordered" evidence="5">
    <location>
        <begin position="66"/>
        <end position="91"/>
    </location>
</feature>
<dbReference type="RefSeq" id="XP_001912900.1">
    <property type="nucleotide sequence ID" value="XM_001912865.1"/>
</dbReference>
<dbReference type="EMBL" id="FO904936">
    <property type="protein sequence ID" value="CDP23021.1"/>
    <property type="molecule type" value="Genomic_DNA"/>
</dbReference>
<keyword evidence="3" id="KW-0017">Alkaloid metabolism</keyword>
<dbReference type="EMBL" id="CU633438">
    <property type="protein sequence ID" value="CAP60382.1"/>
    <property type="molecule type" value="Genomic_DNA"/>
</dbReference>
<gene>
    <name evidence="6" type="ORF">PODANS_1_6810</name>
</gene>
<dbReference type="InterPro" id="IPR019901">
    <property type="entry name" value="Ergot_alkaloid_biosynthesis"/>
</dbReference>
<sequence length="347" mass="38024">MTSIEAPILILGGTGTVGSRIASQLASQGIPTLIASRNPPPSSSLSHVNFDWDDPYTWEPIFLSKTNSTEGTTTEPEQAQQSSKPQPAPQPIKSIYLVAPPSLSGDRPMIEFIEFARSRGVHRFILQSASSIEAGGPLMGKVHAYLRELGQRGDVEWGVLRPTWFQQNIAEQPSHKESIRSESKIYSATEDGKIPWVSADDIASVAVRALTGEEAPNTEWMVLGPELLSYDEVCDMQLNKCEGEGGLLIGGNQIAKILTEVLGRKIVHVDLSSAELEKRHARFGMPEEYARMMSAMDTAIKFGAENRTNDVIFSVTGTAPKKFRDYAMSVKDVWETRMEGMGLEGKA</sequence>
<organism evidence="6">
    <name type="scientific">Podospora anserina (strain S / ATCC MYA-4624 / DSM 980 / FGSC 10383)</name>
    <name type="common">Pleurage anserina</name>
    <dbReference type="NCBI Taxonomy" id="515849"/>
    <lineage>
        <taxon>Eukaryota</taxon>
        <taxon>Fungi</taxon>
        <taxon>Dikarya</taxon>
        <taxon>Ascomycota</taxon>
        <taxon>Pezizomycotina</taxon>
        <taxon>Sordariomycetes</taxon>
        <taxon>Sordariomycetidae</taxon>
        <taxon>Sordariales</taxon>
        <taxon>Podosporaceae</taxon>
        <taxon>Podospora</taxon>
        <taxon>Podospora anserina</taxon>
    </lineage>
</organism>
<dbReference type="PANTHER" id="PTHR43162:SF1">
    <property type="entry name" value="PRESTALK A DIFFERENTIATION PROTEIN A"/>
    <property type="match status" value="1"/>
</dbReference>
<evidence type="ECO:0000313" key="6">
    <source>
        <dbReference type="EMBL" id="CAP60382.1"/>
    </source>
</evidence>
<keyword evidence="4" id="KW-0560">Oxidoreductase</keyword>
<dbReference type="SUPFAM" id="SSF51735">
    <property type="entry name" value="NAD(P)-binding Rossmann-fold domains"/>
    <property type="match status" value="1"/>
</dbReference>
<dbReference type="PANTHER" id="PTHR43162">
    <property type="match status" value="1"/>
</dbReference>
<evidence type="ECO:0000313" key="8">
    <source>
        <dbReference type="Proteomes" id="UP000001197"/>
    </source>
</evidence>
<name>B2ABC0_PODAN</name>
<evidence type="ECO:0000256" key="3">
    <source>
        <dbReference type="ARBA" id="ARBA00022589"/>
    </source>
</evidence>
<feature type="compositionally biased region" description="Low complexity" evidence="5">
    <location>
        <begin position="75"/>
        <end position="91"/>
    </location>
</feature>
<dbReference type="KEGG" id="pan:PODANSg09949"/>
<proteinExistence type="inferred from homology"/>
<dbReference type="InterPro" id="IPR036291">
    <property type="entry name" value="NAD(P)-bd_dom_sf"/>
</dbReference>
<dbReference type="AlphaFoldDB" id="B2ABC0"/>
<dbReference type="STRING" id="515849.B2ABC0"/>
<dbReference type="GeneID" id="6197506"/>
<evidence type="ECO:0000256" key="4">
    <source>
        <dbReference type="ARBA" id="ARBA00023002"/>
    </source>
</evidence>
<reference evidence="7" key="4">
    <citation type="submission" date="2015-04" db="EMBL/GenBank/DDBJ databases">
        <title>Maintaining two mating types: Structure of the mating type locus and its role in heterokaryosis in Podospora anserina.</title>
        <authorList>
            <person name="Grognet P."/>
            <person name="Bidard F."/>
            <person name="Kuchly C."/>
            <person name="Chan Ho Tong L."/>
            <person name="Coppin E."/>
            <person name="Ait Benkhali J."/>
            <person name="Couloux A."/>
            <person name="Wincker P."/>
            <person name="Debuchy R."/>
            <person name="Silar P."/>
        </authorList>
    </citation>
    <scope>NUCLEOTIDE SEQUENCE</scope>
</reference>
<comment type="similarity">
    <text evidence="2">Belongs to the fgaFS/easG family.</text>
</comment>
<dbReference type="HOGENOM" id="CLU_007383_10_6_1"/>
<dbReference type="VEuPathDB" id="FungiDB:PODANS_1_6810"/>
<dbReference type="Gene3D" id="3.40.50.720">
    <property type="entry name" value="NAD(P)-binding Rossmann-like Domain"/>
    <property type="match status" value="1"/>
</dbReference>
<evidence type="ECO:0000313" key="7">
    <source>
        <dbReference type="EMBL" id="CDP23021.1"/>
    </source>
</evidence>
<dbReference type="OrthoDB" id="9997102at2759"/>
<reference evidence="6" key="2">
    <citation type="submission" date="2008-07" db="EMBL/GenBank/DDBJ databases">
        <authorList>
            <person name="Genoscope - CEA"/>
        </authorList>
    </citation>
    <scope>NUCLEOTIDE SEQUENCE</scope>
    <source>
        <strain evidence="6">S mat+</strain>
    </source>
</reference>
<comment type="pathway">
    <text evidence="1">Alkaloid biosynthesis; ergot alkaloid biosynthesis.</text>
</comment>